<organism evidence="1 2">
    <name type="scientific">Panagrolaimus sp. JU765</name>
    <dbReference type="NCBI Taxonomy" id="591449"/>
    <lineage>
        <taxon>Eukaryota</taxon>
        <taxon>Metazoa</taxon>
        <taxon>Ecdysozoa</taxon>
        <taxon>Nematoda</taxon>
        <taxon>Chromadorea</taxon>
        <taxon>Rhabditida</taxon>
        <taxon>Tylenchina</taxon>
        <taxon>Panagrolaimomorpha</taxon>
        <taxon>Panagrolaimoidea</taxon>
        <taxon>Panagrolaimidae</taxon>
        <taxon>Panagrolaimus</taxon>
    </lineage>
</organism>
<evidence type="ECO:0000313" key="1">
    <source>
        <dbReference type="Proteomes" id="UP000887576"/>
    </source>
</evidence>
<protein>
    <submittedName>
        <fullName evidence="2">G protein alpha subunit</fullName>
    </submittedName>
</protein>
<proteinExistence type="predicted"/>
<name>A0AC34QCC2_9BILA</name>
<reference evidence="2" key="1">
    <citation type="submission" date="2022-11" db="UniProtKB">
        <authorList>
            <consortium name="WormBaseParasite"/>
        </authorList>
    </citation>
    <scope>IDENTIFICATION</scope>
</reference>
<dbReference type="Proteomes" id="UP000887576">
    <property type="component" value="Unplaced"/>
</dbReference>
<evidence type="ECO:0000313" key="2">
    <source>
        <dbReference type="WBParaSite" id="JU765_v2.g14973.t1"/>
    </source>
</evidence>
<dbReference type="WBParaSite" id="JU765_v2.g14973.t1">
    <property type="protein sequence ID" value="JU765_v2.g14973.t1"/>
    <property type="gene ID" value="JU765_v2.g14973"/>
</dbReference>
<sequence>MGNCESSSTEKQVHPLKLNDIEQGLGGVANPPIGQNLQGQIVHEITMPTKRPMTAKSHDVDPSKALQISKQIDEQLVRDYRSLEKVIKLLLLGPAESGKSTVLKQIRIIHLDGFSVADLRDRRPLVFKNVYEALVQIINGLRTLQIFLPATIEADINEFLAFFASYEFKNVMDFPQKMYPVIKRIWAEEKVRDVYNHRSDVYVMDCAKYFLDNLDRVCDPNYTPTTNDILQSRQETIGVSEIRYTYKDLEFRIFDVGGQKTERRKWIHVFDMCSAVFFIAAISEYDQFMREDNSTNRLIDALHLFKWIGNNDLFRKVQMILFLNKKDVFAEKIGKIPLTVCFPNYRYKNDYKNATIYIQKKFEQQIQNKTKMVYIHLTCATDTGQVQFLLNSVTDMIIAENFKQTGVI</sequence>
<accession>A0AC34QCC2</accession>